<dbReference type="EMBL" id="JBHULI010000024">
    <property type="protein sequence ID" value="MFD2532114.1"/>
    <property type="molecule type" value="Genomic_DNA"/>
</dbReference>
<keyword evidence="3" id="KW-1185">Reference proteome</keyword>
<comment type="caution">
    <text evidence="2">The sequence shown here is derived from an EMBL/GenBank/DDBJ whole genome shotgun (WGS) entry which is preliminary data.</text>
</comment>
<dbReference type="PROSITE" id="PS51257">
    <property type="entry name" value="PROKAR_LIPOPROTEIN"/>
    <property type="match status" value="1"/>
</dbReference>
<evidence type="ECO:0008006" key="4">
    <source>
        <dbReference type="Google" id="ProtNLM"/>
    </source>
</evidence>
<accession>A0ABW5JKH3</accession>
<keyword evidence="1" id="KW-0732">Signal</keyword>
<dbReference type="RefSeq" id="WP_390300270.1">
    <property type="nucleotide sequence ID" value="NZ_JBHULI010000024.1"/>
</dbReference>
<organism evidence="2 3">
    <name type="scientific">Gracilimonas halophila</name>
    <dbReference type="NCBI Taxonomy" id="1834464"/>
    <lineage>
        <taxon>Bacteria</taxon>
        <taxon>Pseudomonadati</taxon>
        <taxon>Balneolota</taxon>
        <taxon>Balneolia</taxon>
        <taxon>Balneolales</taxon>
        <taxon>Balneolaceae</taxon>
        <taxon>Gracilimonas</taxon>
    </lineage>
</organism>
<evidence type="ECO:0000313" key="2">
    <source>
        <dbReference type="EMBL" id="MFD2532114.1"/>
    </source>
</evidence>
<feature type="signal peptide" evidence="1">
    <location>
        <begin position="1"/>
        <end position="23"/>
    </location>
</feature>
<feature type="chain" id="PRO_5046952042" description="LPP20 lipoprotein" evidence="1">
    <location>
        <begin position="24"/>
        <end position="176"/>
    </location>
</feature>
<reference evidence="3" key="1">
    <citation type="journal article" date="2019" name="Int. J. Syst. Evol. Microbiol.">
        <title>The Global Catalogue of Microorganisms (GCM) 10K type strain sequencing project: providing services to taxonomists for standard genome sequencing and annotation.</title>
        <authorList>
            <consortium name="The Broad Institute Genomics Platform"/>
            <consortium name="The Broad Institute Genome Sequencing Center for Infectious Disease"/>
            <person name="Wu L."/>
            <person name="Ma J."/>
        </authorList>
    </citation>
    <scope>NUCLEOTIDE SEQUENCE [LARGE SCALE GENOMIC DNA]</scope>
    <source>
        <strain evidence="3">KCTC 52042</strain>
    </source>
</reference>
<evidence type="ECO:0000313" key="3">
    <source>
        <dbReference type="Proteomes" id="UP001597460"/>
    </source>
</evidence>
<sequence>MPRIFKGFILVLMVTMGFFGCSATEQTAVSSEGSTGIYPGWYIHSGFSVDSLSYNGFATAVSSDSVIAMANAELQARVNLESYIARKLESVREELEDQGSDIATDTDFIITLRNAHDAVQEEAVSGNKSANKEENYYRGFSEVSITKNELMGLLEDGFSGKTRFWNALKNSEILPD</sequence>
<proteinExistence type="predicted"/>
<dbReference type="Proteomes" id="UP001597460">
    <property type="component" value="Unassembled WGS sequence"/>
</dbReference>
<name>A0ABW5JKH3_9BACT</name>
<protein>
    <recommendedName>
        <fullName evidence="4">LPP20 lipoprotein</fullName>
    </recommendedName>
</protein>
<evidence type="ECO:0000256" key="1">
    <source>
        <dbReference type="SAM" id="SignalP"/>
    </source>
</evidence>
<gene>
    <name evidence="2" type="ORF">ACFSVN_06625</name>
</gene>